<evidence type="ECO:0000313" key="2">
    <source>
        <dbReference type="EMBL" id="KAF2604334.1"/>
    </source>
</evidence>
<name>A0A8S9LAE7_BRACR</name>
<dbReference type="AlphaFoldDB" id="A0A8S9LAE7"/>
<protein>
    <submittedName>
        <fullName evidence="2">Uncharacterized protein</fullName>
    </submittedName>
</protein>
<feature type="region of interest" description="Disordered" evidence="1">
    <location>
        <begin position="1"/>
        <end position="20"/>
    </location>
</feature>
<gene>
    <name evidence="2" type="ORF">F2Q70_00026436</name>
</gene>
<accession>A0A8S9LAE7</accession>
<proteinExistence type="predicted"/>
<comment type="caution">
    <text evidence="2">The sequence shown here is derived from an EMBL/GenBank/DDBJ whole genome shotgun (WGS) entry which is preliminary data.</text>
</comment>
<evidence type="ECO:0000256" key="1">
    <source>
        <dbReference type="SAM" id="MobiDB-lite"/>
    </source>
</evidence>
<dbReference type="EMBL" id="QGKY02000094">
    <property type="protein sequence ID" value="KAF2604334.1"/>
    <property type="molecule type" value="Genomic_DNA"/>
</dbReference>
<sequence>MGCEELKPIASMRAPDGGFEDPEIAEQLRRSRDQPVIRRDRCIREEDTLKTLERATPILRPCFHPSLDLFS</sequence>
<reference evidence="2" key="1">
    <citation type="submission" date="2019-12" db="EMBL/GenBank/DDBJ databases">
        <title>Genome sequencing and annotation of Brassica cretica.</title>
        <authorList>
            <person name="Studholme D.J."/>
            <person name="Sarris P.F."/>
        </authorList>
    </citation>
    <scope>NUCLEOTIDE SEQUENCE</scope>
    <source>
        <strain evidence="2">PFS-102/07</strain>
        <tissue evidence="2">Leaf</tissue>
    </source>
</reference>
<organism evidence="2">
    <name type="scientific">Brassica cretica</name>
    <name type="common">Mustard</name>
    <dbReference type="NCBI Taxonomy" id="69181"/>
    <lineage>
        <taxon>Eukaryota</taxon>
        <taxon>Viridiplantae</taxon>
        <taxon>Streptophyta</taxon>
        <taxon>Embryophyta</taxon>
        <taxon>Tracheophyta</taxon>
        <taxon>Spermatophyta</taxon>
        <taxon>Magnoliopsida</taxon>
        <taxon>eudicotyledons</taxon>
        <taxon>Gunneridae</taxon>
        <taxon>Pentapetalae</taxon>
        <taxon>rosids</taxon>
        <taxon>malvids</taxon>
        <taxon>Brassicales</taxon>
        <taxon>Brassicaceae</taxon>
        <taxon>Brassiceae</taxon>
        <taxon>Brassica</taxon>
    </lineage>
</organism>